<evidence type="ECO:0000313" key="2">
    <source>
        <dbReference type="Proteomes" id="UP001060371"/>
    </source>
</evidence>
<organism evidence="1 2">
    <name type="scientific">Gordonia phage ViaConlectus</name>
    <dbReference type="NCBI Taxonomy" id="2972515"/>
    <lineage>
        <taxon>Viruses</taxon>
        <taxon>Duplodnaviria</taxon>
        <taxon>Heunggongvirae</taxon>
        <taxon>Uroviricota</taxon>
        <taxon>Caudoviricetes</taxon>
        <taxon>Stackebrandtviridae</taxon>
        <taxon>Schenleyvirinae</taxon>
        <taxon>Zitchvirus</taxon>
        <taxon>Zitchvirus viaconlectus</taxon>
    </lineage>
</organism>
<gene>
    <name evidence="1" type="primary">83</name>
    <name evidence="1" type="ORF">SEA_VIACONLECTUS_83</name>
</gene>
<accession>A0A976UFD6</accession>
<proteinExistence type="predicted"/>
<protein>
    <submittedName>
        <fullName evidence="1">Uncharacterized protein</fullName>
    </submittedName>
</protein>
<name>A0A976UFD6_9CAUD</name>
<reference evidence="1" key="1">
    <citation type="submission" date="2022-07" db="EMBL/GenBank/DDBJ databases">
        <authorList>
            <person name="Adams L.M."/>
            <person name="Freeman R.E."/>
            <person name="Laschanzky S.A."/>
            <person name="Martinez L.Angel."/>
            <person name="Morben M.S."/>
            <person name="Bowder D.M."/>
            <person name="Doyle E.L."/>
            <person name="Butela K.A."/>
            <person name="Garlena R.A."/>
            <person name="Russell D.A."/>
            <person name="Jacobs-Sera D."/>
            <person name="Hatfull G.F."/>
        </authorList>
    </citation>
    <scope>NUCLEOTIDE SEQUENCE</scope>
</reference>
<dbReference type="Proteomes" id="UP001060371">
    <property type="component" value="Segment"/>
</dbReference>
<dbReference type="EMBL" id="OP068342">
    <property type="protein sequence ID" value="UVG35045.1"/>
    <property type="molecule type" value="Genomic_DNA"/>
</dbReference>
<keyword evidence="2" id="KW-1185">Reference proteome</keyword>
<evidence type="ECO:0000313" key="1">
    <source>
        <dbReference type="EMBL" id="UVG35045.1"/>
    </source>
</evidence>
<sequence length="75" mass="8164">MNELPETGIPEGAMIVHRVGAIRYLDPETGDPHLVMIVQDADGNEIDDIATALGDSTLVVETIVAQWRRHNGDTL</sequence>